<evidence type="ECO:0000256" key="5">
    <source>
        <dbReference type="SAM" id="MobiDB-lite"/>
    </source>
</evidence>
<gene>
    <name evidence="7" type="ORF">BXYJ_LOCUS7546</name>
</gene>
<protein>
    <submittedName>
        <fullName evidence="7">(pine wood nematode) hypothetical protein</fullName>
    </submittedName>
</protein>
<dbReference type="EMBL" id="CAJFDI010000003">
    <property type="protein sequence ID" value="CAD5222578.1"/>
    <property type="molecule type" value="Genomic_DNA"/>
</dbReference>
<feature type="compositionally biased region" description="Polar residues" evidence="5">
    <location>
        <begin position="206"/>
        <end position="217"/>
    </location>
</feature>
<evidence type="ECO:0000259" key="6">
    <source>
        <dbReference type="PROSITE" id="PS50808"/>
    </source>
</evidence>
<dbReference type="Proteomes" id="UP000582659">
    <property type="component" value="Unassembled WGS sequence"/>
</dbReference>
<dbReference type="SUPFAM" id="SSF57667">
    <property type="entry name" value="beta-beta-alpha zinc fingers"/>
    <property type="match status" value="2"/>
</dbReference>
<dbReference type="GO" id="GO:0008270">
    <property type="term" value="F:zinc ion binding"/>
    <property type="evidence" value="ECO:0007669"/>
    <property type="project" value="UniProtKB-KW"/>
</dbReference>
<reference evidence="8" key="2">
    <citation type="submission" date="2020-08" db="EMBL/GenBank/DDBJ databases">
        <authorList>
            <person name="Kikuchi T."/>
        </authorList>
    </citation>
    <scope>NUCLEOTIDE SEQUENCE</scope>
    <source>
        <strain evidence="7">Ka4C1</strain>
    </source>
</reference>
<feature type="region of interest" description="Disordered" evidence="5">
    <location>
        <begin position="85"/>
        <end position="105"/>
    </location>
</feature>
<dbReference type="Proteomes" id="UP000095284">
    <property type="component" value="Unplaced"/>
</dbReference>
<evidence type="ECO:0000256" key="1">
    <source>
        <dbReference type="ARBA" id="ARBA00022723"/>
    </source>
</evidence>
<dbReference type="PANTHER" id="PTHR34396">
    <property type="entry name" value="OS03G0264950 PROTEIN-RELATED"/>
    <property type="match status" value="1"/>
</dbReference>
<organism evidence="9 11">
    <name type="scientific">Bursaphelenchus xylophilus</name>
    <name type="common">Pinewood nematode worm</name>
    <name type="synonym">Aphelenchoides xylophilus</name>
    <dbReference type="NCBI Taxonomy" id="6326"/>
    <lineage>
        <taxon>Eukaryota</taxon>
        <taxon>Metazoa</taxon>
        <taxon>Ecdysozoa</taxon>
        <taxon>Nematoda</taxon>
        <taxon>Chromadorea</taxon>
        <taxon>Rhabditida</taxon>
        <taxon>Tylenchina</taxon>
        <taxon>Tylenchomorpha</taxon>
        <taxon>Aphelenchoidea</taxon>
        <taxon>Aphelenchoididae</taxon>
        <taxon>Bursaphelenchus</taxon>
    </lineage>
</organism>
<dbReference type="OrthoDB" id="5873825at2759"/>
<proteinExistence type="predicted"/>
<dbReference type="InterPro" id="IPR036236">
    <property type="entry name" value="Znf_C2H2_sf"/>
</dbReference>
<dbReference type="InterPro" id="IPR053031">
    <property type="entry name" value="Cuticle_assoc_protein"/>
</dbReference>
<feature type="domain" description="BED-type" evidence="6">
    <location>
        <begin position="104"/>
        <end position="152"/>
    </location>
</feature>
<dbReference type="GO" id="GO:0006357">
    <property type="term" value="P:regulation of transcription by RNA polymerase II"/>
    <property type="evidence" value="ECO:0007669"/>
    <property type="project" value="TreeGrafter"/>
</dbReference>
<feature type="region of interest" description="Disordered" evidence="5">
    <location>
        <begin position="28"/>
        <end position="50"/>
    </location>
</feature>
<evidence type="ECO:0000256" key="4">
    <source>
        <dbReference type="PROSITE-ProRule" id="PRU00027"/>
    </source>
</evidence>
<feature type="domain" description="BED-type" evidence="6">
    <location>
        <begin position="227"/>
        <end position="276"/>
    </location>
</feature>
<accession>A0A1I7SR47</accession>
<dbReference type="PANTHER" id="PTHR34396:SF25">
    <property type="entry name" value="BOUNDARY ELEMENT ASSOCIATED FACTOR"/>
    <property type="match status" value="1"/>
</dbReference>
<feature type="compositionally biased region" description="Low complexity" evidence="5">
    <location>
        <begin position="32"/>
        <end position="50"/>
    </location>
</feature>
<dbReference type="InterPro" id="IPR003656">
    <property type="entry name" value="Znf_BED"/>
</dbReference>
<dbReference type="PROSITE" id="PS50808">
    <property type="entry name" value="ZF_BED"/>
    <property type="match status" value="2"/>
</dbReference>
<dbReference type="GO" id="GO:1990837">
    <property type="term" value="F:sequence-specific double-stranded DNA binding"/>
    <property type="evidence" value="ECO:0007669"/>
    <property type="project" value="TreeGrafter"/>
</dbReference>
<feature type="region of interest" description="Disordered" evidence="5">
    <location>
        <begin position="168"/>
        <end position="191"/>
    </location>
</feature>
<keyword evidence="1" id="KW-0479">Metal-binding</keyword>
<dbReference type="GO" id="GO:0005634">
    <property type="term" value="C:nucleus"/>
    <property type="evidence" value="ECO:0007669"/>
    <property type="project" value="TreeGrafter"/>
</dbReference>
<reference evidence="11" key="1">
    <citation type="submission" date="2016-11" db="UniProtKB">
        <authorList>
            <consortium name="WormBaseParasite"/>
        </authorList>
    </citation>
    <scope>IDENTIFICATION</scope>
</reference>
<dbReference type="EMBL" id="CAJFCV020000003">
    <property type="protein sequence ID" value="CAG9110823.1"/>
    <property type="molecule type" value="Genomic_DNA"/>
</dbReference>
<name>A0A1I7SR47_BURXY</name>
<dbReference type="Pfam" id="PF02892">
    <property type="entry name" value="zf-BED"/>
    <property type="match status" value="1"/>
</dbReference>
<evidence type="ECO:0000313" key="11">
    <source>
        <dbReference type="WBParaSite" id="BXY_1551100.1"/>
    </source>
</evidence>
<keyword evidence="3" id="KW-0862">Zinc</keyword>
<evidence type="ECO:0000313" key="9">
    <source>
        <dbReference type="Proteomes" id="UP000095284"/>
    </source>
</evidence>
<evidence type="ECO:0000256" key="3">
    <source>
        <dbReference type="ARBA" id="ARBA00022833"/>
    </source>
</evidence>
<evidence type="ECO:0000313" key="7">
    <source>
        <dbReference type="EMBL" id="CAD5222578.1"/>
    </source>
</evidence>
<dbReference type="WBParaSite" id="BXY_1551100.1">
    <property type="protein sequence ID" value="BXY_1551100.1"/>
    <property type="gene ID" value="BXY_1551100"/>
</dbReference>
<keyword evidence="2 4" id="KW-0863">Zinc-finger</keyword>
<dbReference type="Proteomes" id="UP000659654">
    <property type="component" value="Unassembled WGS sequence"/>
</dbReference>
<sequence length="451" mass="50587">MEDYADIGLNLQNILAATSLPPLNVPMDSPCSSMTASGSKTSPSSSSPASAGAVDNLANLLLDKAIRAQGQKILTENQHAVGNIDLSLFDPSSPSEPKKKRKRTKRNPVWNFFNTDEEHVAYCQRCDYSTKSAFSTNLKIHLRCHHNETFQVVQEMERQIYENQLSQNLIKAKPETPKPKASTPDENENAEENNISGFSQQLLSLFNTPDSKNTSMTDGEGSKRKRNRKHPVWKYFGDVSDKVVGCNMCEFRTNSAFSTNLKMHLKSHHKEEFIDVMDQEIELLKREGDQPQEQEGKRRRRTVAELEGIVERCRMSMQKEKAKNSSQTPALAAALSSPSRNLLFSQMDMFRDPSMPQLNNVQPVNTNNDVEDIPNLSPEAEPVNLKNAYENIPQGLNPTLDFVLKNMIKNAALNGLVQSMGSDEILKNKAFRDFVNILDPNFDLPTTLPTS</sequence>
<feature type="region of interest" description="Disordered" evidence="5">
    <location>
        <begin position="206"/>
        <end position="227"/>
    </location>
</feature>
<evidence type="ECO:0000313" key="8">
    <source>
        <dbReference type="EMBL" id="CAG9110823.1"/>
    </source>
</evidence>
<dbReference type="AlphaFoldDB" id="A0A1I7SR47"/>
<evidence type="ECO:0000313" key="10">
    <source>
        <dbReference type="Proteomes" id="UP000659654"/>
    </source>
</evidence>
<evidence type="ECO:0000256" key="2">
    <source>
        <dbReference type="ARBA" id="ARBA00022771"/>
    </source>
</evidence>
<keyword evidence="10" id="KW-1185">Reference proteome</keyword>